<evidence type="ECO:0000256" key="3">
    <source>
        <dbReference type="ARBA" id="ARBA00023015"/>
    </source>
</evidence>
<comment type="caution">
    <text evidence="6">The sequence shown here is derived from an EMBL/GenBank/DDBJ whole genome shotgun (WGS) entry which is preliminary data.</text>
</comment>
<dbReference type="Gene3D" id="1.10.10.60">
    <property type="entry name" value="Homeodomain-like"/>
    <property type="match status" value="1"/>
</dbReference>
<evidence type="ECO:0000313" key="7">
    <source>
        <dbReference type="Proteomes" id="UP000886785"/>
    </source>
</evidence>
<dbReference type="InterPro" id="IPR010524">
    <property type="entry name" value="Sig_transdc_resp-reg_PrpR_N"/>
</dbReference>
<dbReference type="InterPro" id="IPR009057">
    <property type="entry name" value="Homeodomain-like_sf"/>
</dbReference>
<dbReference type="InterPro" id="IPR058031">
    <property type="entry name" value="AAA_lid_NorR"/>
</dbReference>
<gene>
    <name evidence="6" type="ORF">IAA54_07890</name>
</gene>
<keyword evidence="3" id="KW-0805">Transcription regulation</keyword>
<dbReference type="InterPro" id="IPR027417">
    <property type="entry name" value="P-loop_NTPase"/>
</dbReference>
<sequence length="584" mass="65639">MDGKIRVKAITPYEGLRQLILKSSPRYPDYEISVEFGNITDCGPKVKRAIQEGYEVILSRGGTAQMIQENFEIPSVNIGVSGYDILRTMRLAQNYSGKKAILGFESITHGCRSICELLEEDMEIYTIQSFGEVREILEFLKDRGISTVIGDTITVNNAEKLGLTSILLTSGRESVQAALDQAGQYVRYIRAGRDRADFLERVMRQCPAAAAVYSEKGDLIFADKRLENASPLLEKLSELAEPASHGSEYFGVLSAGEQKRFRVTGKTLDQAEGTAAFFCQETEAQQMEGLGFLSPSELKKAPCGMFSTANQVLRESMDRLRQLAKTGSPVLLEGEPGTGKDTLAAILCGTHSETSALIPIDCARIAPDVLREVLEGTHPYLLGLPEYTLHFRHFDRIGSEQQEELIRCWPRIRERFLIFSAETSIESRIGRGNFQDTLYRMIAPVRVWIPPLRQRKEDLHSLSILIIGKINEKLGRQIVGLDKQAAHLIEEYQWEGNFTQLEHVLEHAAELSTGLYLTRKEIAPLLSEEPEVRRFIDILPDKTLSEMEKEIIAAVFRDEGMNQVRTAARLGISRTTLWRYLQSM</sequence>
<dbReference type="SUPFAM" id="SSF46689">
    <property type="entry name" value="Homeodomain-like"/>
    <property type="match status" value="1"/>
</dbReference>
<organism evidence="6 7">
    <name type="scientific">Candidatus Gallacutalibacter pullicola</name>
    <dbReference type="NCBI Taxonomy" id="2840830"/>
    <lineage>
        <taxon>Bacteria</taxon>
        <taxon>Bacillati</taxon>
        <taxon>Bacillota</taxon>
        <taxon>Clostridia</taxon>
        <taxon>Eubacteriales</taxon>
        <taxon>Candidatus Gallacutalibacter</taxon>
    </lineage>
</organism>
<dbReference type="AlphaFoldDB" id="A0A9D1J1L8"/>
<evidence type="ECO:0000256" key="4">
    <source>
        <dbReference type="ARBA" id="ARBA00023163"/>
    </source>
</evidence>
<proteinExistence type="predicted"/>
<keyword evidence="4" id="KW-0804">Transcription</keyword>
<dbReference type="Gene3D" id="3.40.50.300">
    <property type="entry name" value="P-loop containing nucleotide triphosphate hydrolases"/>
    <property type="match status" value="1"/>
</dbReference>
<dbReference type="Proteomes" id="UP000886785">
    <property type="component" value="Unassembled WGS sequence"/>
</dbReference>
<dbReference type="InterPro" id="IPR002197">
    <property type="entry name" value="HTH_Fis"/>
</dbReference>
<evidence type="ECO:0000256" key="2">
    <source>
        <dbReference type="ARBA" id="ARBA00022840"/>
    </source>
</evidence>
<evidence type="ECO:0000313" key="6">
    <source>
        <dbReference type="EMBL" id="HIR57577.1"/>
    </source>
</evidence>
<evidence type="ECO:0000256" key="1">
    <source>
        <dbReference type="ARBA" id="ARBA00022741"/>
    </source>
</evidence>
<dbReference type="Pfam" id="PF06506">
    <property type="entry name" value="PrpR_N"/>
    <property type="match status" value="1"/>
</dbReference>
<dbReference type="GO" id="GO:0005524">
    <property type="term" value="F:ATP binding"/>
    <property type="evidence" value="ECO:0007669"/>
    <property type="project" value="UniProtKB-KW"/>
</dbReference>
<keyword evidence="2" id="KW-0067">ATP-binding</keyword>
<dbReference type="GO" id="GO:0043565">
    <property type="term" value="F:sequence-specific DNA binding"/>
    <property type="evidence" value="ECO:0007669"/>
    <property type="project" value="InterPro"/>
</dbReference>
<dbReference type="PROSITE" id="PS50045">
    <property type="entry name" value="SIGMA54_INTERACT_4"/>
    <property type="match status" value="1"/>
</dbReference>
<dbReference type="EMBL" id="DVHF01000087">
    <property type="protein sequence ID" value="HIR57577.1"/>
    <property type="molecule type" value="Genomic_DNA"/>
</dbReference>
<keyword evidence="1" id="KW-0547">Nucleotide-binding</keyword>
<dbReference type="Pfam" id="PF14532">
    <property type="entry name" value="Sigma54_activ_2"/>
    <property type="match status" value="1"/>
</dbReference>
<reference evidence="6" key="1">
    <citation type="submission" date="2020-10" db="EMBL/GenBank/DDBJ databases">
        <authorList>
            <person name="Gilroy R."/>
        </authorList>
    </citation>
    <scope>NUCLEOTIDE SEQUENCE</scope>
    <source>
        <strain evidence="6">ChiSjej1B19-7085</strain>
    </source>
</reference>
<protein>
    <submittedName>
        <fullName evidence="6">PrpR N-terminal domain-containing protein</fullName>
    </submittedName>
</protein>
<dbReference type="GO" id="GO:0000156">
    <property type="term" value="F:phosphorelay response regulator activity"/>
    <property type="evidence" value="ECO:0007669"/>
    <property type="project" value="InterPro"/>
</dbReference>
<dbReference type="Pfam" id="PF25601">
    <property type="entry name" value="AAA_lid_14"/>
    <property type="match status" value="1"/>
</dbReference>
<dbReference type="InterPro" id="IPR002078">
    <property type="entry name" value="Sigma_54_int"/>
</dbReference>
<reference evidence="6" key="2">
    <citation type="journal article" date="2021" name="PeerJ">
        <title>Extensive microbial diversity within the chicken gut microbiome revealed by metagenomics and culture.</title>
        <authorList>
            <person name="Gilroy R."/>
            <person name="Ravi A."/>
            <person name="Getino M."/>
            <person name="Pursley I."/>
            <person name="Horton D.L."/>
            <person name="Alikhan N.F."/>
            <person name="Baker D."/>
            <person name="Gharbi K."/>
            <person name="Hall N."/>
            <person name="Watson M."/>
            <person name="Adriaenssens E.M."/>
            <person name="Foster-Nyarko E."/>
            <person name="Jarju S."/>
            <person name="Secka A."/>
            <person name="Antonio M."/>
            <person name="Oren A."/>
            <person name="Chaudhuri R.R."/>
            <person name="La Ragione R."/>
            <person name="Hildebrand F."/>
            <person name="Pallen M.J."/>
        </authorList>
    </citation>
    <scope>NUCLEOTIDE SEQUENCE</scope>
    <source>
        <strain evidence="6">ChiSjej1B19-7085</strain>
    </source>
</reference>
<dbReference type="Gene3D" id="1.10.8.60">
    <property type="match status" value="1"/>
</dbReference>
<accession>A0A9D1J1L8</accession>
<dbReference type="GO" id="GO:0006355">
    <property type="term" value="P:regulation of DNA-templated transcription"/>
    <property type="evidence" value="ECO:0007669"/>
    <property type="project" value="InterPro"/>
</dbReference>
<dbReference type="SUPFAM" id="SSF52540">
    <property type="entry name" value="P-loop containing nucleoside triphosphate hydrolases"/>
    <property type="match status" value="1"/>
</dbReference>
<dbReference type="Gene3D" id="3.40.50.10660">
    <property type="entry name" value="PrpR receptor domain-like"/>
    <property type="match status" value="1"/>
</dbReference>
<name>A0A9D1J1L8_9FIRM</name>
<dbReference type="PANTHER" id="PTHR32071">
    <property type="entry name" value="TRANSCRIPTIONAL REGULATORY PROTEIN"/>
    <property type="match status" value="1"/>
</dbReference>
<feature type="domain" description="Sigma-54 factor interaction" evidence="5">
    <location>
        <begin position="306"/>
        <end position="510"/>
    </location>
</feature>
<dbReference type="SUPFAM" id="SSF159800">
    <property type="entry name" value="PrpR receptor domain-like"/>
    <property type="match status" value="1"/>
</dbReference>
<dbReference type="Gene3D" id="3.40.50.2300">
    <property type="match status" value="1"/>
</dbReference>
<evidence type="ECO:0000259" key="5">
    <source>
        <dbReference type="PROSITE" id="PS50045"/>
    </source>
</evidence>
<dbReference type="Pfam" id="PF02954">
    <property type="entry name" value="HTH_8"/>
    <property type="match status" value="1"/>
</dbReference>